<keyword evidence="7" id="KW-1185">Reference proteome</keyword>
<keyword evidence="2 4" id="KW-0442">Lipid degradation</keyword>
<dbReference type="Proteomes" id="UP001521222">
    <property type="component" value="Unassembled WGS sequence"/>
</dbReference>
<dbReference type="PANTHER" id="PTHR24185:SF1">
    <property type="entry name" value="CALCIUM-INDEPENDENT PHOSPHOLIPASE A2-GAMMA"/>
    <property type="match status" value="1"/>
</dbReference>
<reference evidence="6 7" key="1">
    <citation type="submission" date="2024-02" db="EMBL/GenBank/DDBJ databases">
        <title>De novo assembly and annotation of 12 fungi associated with fruit tree decline syndrome in Ontario, Canada.</title>
        <authorList>
            <person name="Sulman M."/>
            <person name="Ellouze W."/>
            <person name="Ilyukhin E."/>
        </authorList>
    </citation>
    <scope>NUCLEOTIDE SEQUENCE [LARGE SCALE GENOMIC DNA]</scope>
    <source>
        <strain evidence="6 7">M97-236</strain>
    </source>
</reference>
<feature type="active site" description="Proton acceptor" evidence="4">
    <location>
        <position position="269"/>
    </location>
</feature>
<feature type="active site" description="Nucleophile" evidence="4">
    <location>
        <position position="70"/>
    </location>
</feature>
<feature type="domain" description="PNPLA" evidence="5">
    <location>
        <begin position="24"/>
        <end position="282"/>
    </location>
</feature>
<dbReference type="SUPFAM" id="SSF52151">
    <property type="entry name" value="FabD/lysophospholipase-like"/>
    <property type="match status" value="1"/>
</dbReference>
<evidence type="ECO:0000256" key="3">
    <source>
        <dbReference type="ARBA" id="ARBA00023098"/>
    </source>
</evidence>
<dbReference type="Gene3D" id="3.40.1090.10">
    <property type="entry name" value="Cytosolic phospholipase A2 catalytic domain"/>
    <property type="match status" value="1"/>
</dbReference>
<dbReference type="InterPro" id="IPR016035">
    <property type="entry name" value="Acyl_Trfase/lysoPLipase"/>
</dbReference>
<dbReference type="PROSITE" id="PS51635">
    <property type="entry name" value="PNPLA"/>
    <property type="match status" value="1"/>
</dbReference>
<dbReference type="EMBL" id="JAKIXB020000042">
    <property type="protein sequence ID" value="KAL1593084.1"/>
    <property type="molecule type" value="Genomic_DNA"/>
</dbReference>
<evidence type="ECO:0000259" key="5">
    <source>
        <dbReference type="PROSITE" id="PS51635"/>
    </source>
</evidence>
<keyword evidence="3 4" id="KW-0443">Lipid metabolism</keyword>
<evidence type="ECO:0000313" key="7">
    <source>
        <dbReference type="Proteomes" id="UP001521222"/>
    </source>
</evidence>
<sequence>MTEKQPSIVPYQPATKHRNGLRLLALDGGGIRGIVALVTLQHLMKQVQERKGLKETPRPVDYFELAGGTSTGGIIGIMLFRLRMPVDKTIEQYYKIGKEVFSPKVYGWNIGWLPVGVSSRINNSKNLVQDSRFDDADLKKAIDDVVAEYGLDETDRNLKGNAPLLRSGAGRTFCCTTAQNRAETVLLRSYRPQQLDKDFYIPSAAHKMMKKHGDQVTISLAARATSAAPTFFPEVRFPEVGLLVDQDTSNKAKWEKERDARERQLIFWDGGLLNNNPIDQLWYARYELVHHIEPSPAISCVISLGTGWRKEASPDKAKVHLAGVVGSVMGFSTNTNAKAKDFTRHYNRLRHREEYAKSQYIRFQPTLEDDIGLADYHRMAELQAITETYIKKDGSKEWIDKAVRGRT</sequence>
<accession>A0ABR3QME4</accession>
<gene>
    <name evidence="6" type="ORF">SLS59_009409</name>
</gene>
<evidence type="ECO:0000256" key="1">
    <source>
        <dbReference type="ARBA" id="ARBA00022801"/>
    </source>
</evidence>
<feature type="short sequence motif" description="DGA/G" evidence="4">
    <location>
        <begin position="269"/>
        <end position="271"/>
    </location>
</feature>
<evidence type="ECO:0000256" key="2">
    <source>
        <dbReference type="ARBA" id="ARBA00022963"/>
    </source>
</evidence>
<dbReference type="Pfam" id="PF01734">
    <property type="entry name" value="Patatin"/>
    <property type="match status" value="1"/>
</dbReference>
<feature type="short sequence motif" description="GXSXG" evidence="4">
    <location>
        <begin position="68"/>
        <end position="72"/>
    </location>
</feature>
<dbReference type="InterPro" id="IPR002641">
    <property type="entry name" value="PNPLA_dom"/>
</dbReference>
<evidence type="ECO:0000256" key="4">
    <source>
        <dbReference type="PROSITE-ProRule" id="PRU01161"/>
    </source>
</evidence>
<name>A0ABR3QME4_9PLEO</name>
<proteinExistence type="predicted"/>
<keyword evidence="1 4" id="KW-0378">Hydrolase</keyword>
<dbReference type="PANTHER" id="PTHR24185">
    <property type="entry name" value="CALCIUM-INDEPENDENT PHOSPHOLIPASE A2-GAMMA"/>
    <property type="match status" value="1"/>
</dbReference>
<protein>
    <recommendedName>
        <fullName evidence="5">PNPLA domain-containing protein</fullName>
    </recommendedName>
</protein>
<evidence type="ECO:0000313" key="6">
    <source>
        <dbReference type="EMBL" id="KAL1593084.1"/>
    </source>
</evidence>
<organism evidence="6 7">
    <name type="scientific">Nothophoma quercina</name>
    <dbReference type="NCBI Taxonomy" id="749835"/>
    <lineage>
        <taxon>Eukaryota</taxon>
        <taxon>Fungi</taxon>
        <taxon>Dikarya</taxon>
        <taxon>Ascomycota</taxon>
        <taxon>Pezizomycotina</taxon>
        <taxon>Dothideomycetes</taxon>
        <taxon>Pleosporomycetidae</taxon>
        <taxon>Pleosporales</taxon>
        <taxon>Pleosporineae</taxon>
        <taxon>Didymellaceae</taxon>
        <taxon>Nothophoma</taxon>
    </lineage>
</organism>
<comment type="caution">
    <text evidence="6">The sequence shown here is derived from an EMBL/GenBank/DDBJ whole genome shotgun (WGS) entry which is preliminary data.</text>
</comment>
<feature type="short sequence motif" description="GXGXXG" evidence="4">
    <location>
        <begin position="28"/>
        <end position="33"/>
    </location>
</feature>